<evidence type="ECO:0000313" key="13">
    <source>
        <dbReference type="EMBL" id="EJT51400.1"/>
    </source>
</evidence>
<comment type="subcellular location">
    <subcellularLocation>
        <location evidence="2">Mitochondrion matrix</location>
    </subcellularLocation>
</comment>
<evidence type="ECO:0000259" key="11">
    <source>
        <dbReference type="Pfam" id="PF02770"/>
    </source>
</evidence>
<dbReference type="FunFam" id="1.10.540.10:FF:000003">
    <property type="entry name" value="glutaryl-CoA dehydrogenase, mitochondrial"/>
    <property type="match status" value="1"/>
</dbReference>
<dbReference type="GO" id="GO:0005743">
    <property type="term" value="C:mitochondrial inner membrane"/>
    <property type="evidence" value="ECO:0007669"/>
    <property type="project" value="TreeGrafter"/>
</dbReference>
<feature type="domain" description="Acyl-CoA oxidase/dehydrogenase middle" evidence="11">
    <location>
        <begin position="155"/>
        <end position="250"/>
    </location>
</feature>
<evidence type="ECO:0000256" key="9">
    <source>
        <dbReference type="RuleBase" id="RU362125"/>
    </source>
</evidence>
<dbReference type="GeneID" id="25990884"/>
<organism evidence="13 14">
    <name type="scientific">Trichosporon asahii var. asahii (strain ATCC 90039 / CBS 2479 / JCM 2466 / KCTC 7840 / NBRC 103889/ NCYC 2677 / UAMH 7654)</name>
    <name type="common">Yeast</name>
    <dbReference type="NCBI Taxonomy" id="1186058"/>
    <lineage>
        <taxon>Eukaryota</taxon>
        <taxon>Fungi</taxon>
        <taxon>Dikarya</taxon>
        <taxon>Basidiomycota</taxon>
        <taxon>Agaricomycotina</taxon>
        <taxon>Tremellomycetes</taxon>
        <taxon>Trichosporonales</taxon>
        <taxon>Trichosporonaceae</taxon>
        <taxon>Trichosporon</taxon>
    </lineage>
</organism>
<dbReference type="GO" id="GO:0050660">
    <property type="term" value="F:flavin adenine dinucleotide binding"/>
    <property type="evidence" value="ECO:0007669"/>
    <property type="project" value="InterPro"/>
</dbReference>
<dbReference type="OrthoDB" id="435240at2759"/>
<evidence type="ECO:0000256" key="1">
    <source>
        <dbReference type="ARBA" id="ARBA00001974"/>
    </source>
</evidence>
<dbReference type="Gene3D" id="1.20.140.10">
    <property type="entry name" value="Butyryl-CoA Dehydrogenase, subunit A, domain 3"/>
    <property type="match status" value="1"/>
</dbReference>
<evidence type="ECO:0000256" key="6">
    <source>
        <dbReference type="ARBA" id="ARBA00022946"/>
    </source>
</evidence>
<dbReference type="InterPro" id="IPR052033">
    <property type="entry name" value="Glutaryl-CoA_DH_mitochondrial"/>
</dbReference>
<dbReference type="PANTHER" id="PTHR42807:SF1">
    <property type="entry name" value="GLUTARYL-COA DEHYDROGENASE, MITOCHONDRIAL"/>
    <property type="match status" value="1"/>
</dbReference>
<feature type="domain" description="Acyl-CoA dehydrogenase/oxidase C-terminal" evidence="10">
    <location>
        <begin position="263"/>
        <end position="409"/>
    </location>
</feature>
<keyword evidence="6" id="KW-0809">Transit peptide</keyword>
<dbReference type="InterPro" id="IPR006091">
    <property type="entry name" value="Acyl-CoA_Oxase/DH_mid-dom"/>
</dbReference>
<comment type="cofactor">
    <cofactor evidence="1 9">
        <name>FAD</name>
        <dbReference type="ChEBI" id="CHEBI:57692"/>
    </cofactor>
</comment>
<dbReference type="PANTHER" id="PTHR42807">
    <property type="entry name" value="GLUTARYL-COA DEHYDROGENASE, MITOCHONDRIAL"/>
    <property type="match status" value="1"/>
</dbReference>
<dbReference type="GO" id="GO:0033539">
    <property type="term" value="P:fatty acid beta-oxidation using acyl-CoA dehydrogenase"/>
    <property type="evidence" value="ECO:0007669"/>
    <property type="project" value="TreeGrafter"/>
</dbReference>
<dbReference type="KEGG" id="tasa:A1Q1_07372"/>
<dbReference type="Pfam" id="PF00441">
    <property type="entry name" value="Acyl-CoA_dh_1"/>
    <property type="match status" value="1"/>
</dbReference>
<feature type="domain" description="Acyl-CoA dehydrogenase/oxidase N-terminal" evidence="12">
    <location>
        <begin position="40"/>
        <end position="149"/>
    </location>
</feature>
<dbReference type="SUPFAM" id="SSF56645">
    <property type="entry name" value="Acyl-CoA dehydrogenase NM domain-like"/>
    <property type="match status" value="1"/>
</dbReference>
<dbReference type="InterPro" id="IPR009100">
    <property type="entry name" value="AcylCoA_DH/oxidase_NM_dom_sf"/>
</dbReference>
<sequence length="417" mass="45651">MLRTIRPQAALRAARPQARTMAKFAPYNWEDPLNMSSLLTEEQQAIHETARTYAQEKLVPRIKEGWRTEKLDLNILKEMGELGLLGPTIQGYGCAGTDYISYGLIMREVERADSGFRSAMSVQSSLVMTAINQFGSEAQKEQYLPGLAKADILGCFGLTEPNHGSDPSSMETTATKKDGGWVINGQKTWITNAPYGDFFIIWATTVENGVRGKIRGFIVPRDAGDIQTPQITNKLALRGSVTGSVFIDNVHIPAENVLEKSNGLGAPFSCLNHARYGISWGVMGALEDCIDKARTYALERHQFNRPLASFQLVQKKLVDASSAATLGLLGSLHLGHQIDKGVYNPEMISILKRNNCGNALQHSRILLDILGGNACSDEYGIGRHEANLQVCNTYEGTYDVHTLILGKAMTGISAFAN</sequence>
<dbReference type="GO" id="GO:0004361">
    <property type="term" value="F:glutaryl-CoA dehydrogenase activity"/>
    <property type="evidence" value="ECO:0007669"/>
    <property type="project" value="TreeGrafter"/>
</dbReference>
<evidence type="ECO:0000313" key="14">
    <source>
        <dbReference type="Proteomes" id="UP000002748"/>
    </source>
</evidence>
<keyword evidence="8" id="KW-0496">Mitochondrion</keyword>
<comment type="similarity">
    <text evidence="3 9">Belongs to the acyl-CoA dehydrogenase family.</text>
</comment>
<evidence type="ECO:0000256" key="7">
    <source>
        <dbReference type="ARBA" id="ARBA00023002"/>
    </source>
</evidence>
<dbReference type="GO" id="GO:0000062">
    <property type="term" value="F:fatty-acyl-CoA binding"/>
    <property type="evidence" value="ECO:0007669"/>
    <property type="project" value="TreeGrafter"/>
</dbReference>
<dbReference type="InterPro" id="IPR037069">
    <property type="entry name" value="AcylCoA_DH/ox_N_sf"/>
</dbReference>
<dbReference type="Gene3D" id="1.10.540.10">
    <property type="entry name" value="Acyl-CoA dehydrogenase/oxidase, N-terminal domain"/>
    <property type="match status" value="1"/>
</dbReference>
<dbReference type="AlphaFoldDB" id="J4UIB2"/>
<dbReference type="InterPro" id="IPR013786">
    <property type="entry name" value="AcylCoA_DH/ox_N"/>
</dbReference>
<dbReference type="VEuPathDB" id="FungiDB:A1Q1_07372"/>
<keyword evidence="5 9" id="KW-0274">FAD</keyword>
<keyword evidence="7 9" id="KW-0560">Oxidoreductase</keyword>
<dbReference type="HOGENOM" id="CLU_018204_8_0_1"/>
<evidence type="ECO:0000256" key="2">
    <source>
        <dbReference type="ARBA" id="ARBA00004305"/>
    </source>
</evidence>
<keyword evidence="4 9" id="KW-0285">Flavoprotein</keyword>
<dbReference type="Gene3D" id="2.40.110.10">
    <property type="entry name" value="Butyryl-CoA Dehydrogenase, subunit A, domain 2"/>
    <property type="match status" value="1"/>
</dbReference>
<dbReference type="InterPro" id="IPR009075">
    <property type="entry name" value="AcylCo_DH/oxidase_C"/>
</dbReference>
<dbReference type="RefSeq" id="XP_014183083.1">
    <property type="nucleotide sequence ID" value="XM_014327608.1"/>
</dbReference>
<dbReference type="InterPro" id="IPR046373">
    <property type="entry name" value="Acyl-CoA_Oxase/DH_mid-dom_sf"/>
</dbReference>
<comment type="caution">
    <text evidence="13">The sequence shown here is derived from an EMBL/GenBank/DDBJ whole genome shotgun (WGS) entry which is preliminary data.</text>
</comment>
<evidence type="ECO:0000259" key="10">
    <source>
        <dbReference type="Pfam" id="PF00441"/>
    </source>
</evidence>
<evidence type="ECO:0000256" key="8">
    <source>
        <dbReference type="ARBA" id="ARBA00023128"/>
    </source>
</evidence>
<dbReference type="GO" id="GO:0005759">
    <property type="term" value="C:mitochondrial matrix"/>
    <property type="evidence" value="ECO:0007669"/>
    <property type="project" value="UniProtKB-SubCell"/>
</dbReference>
<gene>
    <name evidence="13" type="ORF">A1Q1_07372</name>
</gene>
<name>J4UIB2_TRIAS</name>
<reference evidence="13 14" key="1">
    <citation type="journal article" date="2012" name="Eukaryot. Cell">
        <title>Draft genome sequence of CBS 2479, the standard type strain of Trichosporon asahii.</title>
        <authorList>
            <person name="Yang R.Y."/>
            <person name="Li H.T."/>
            <person name="Zhu H."/>
            <person name="Zhou G.P."/>
            <person name="Wang M."/>
            <person name="Wang L."/>
        </authorList>
    </citation>
    <scope>NUCLEOTIDE SEQUENCE [LARGE SCALE GENOMIC DNA]</scope>
    <source>
        <strain evidence="14">ATCC 90039 / CBS 2479 / JCM 2466 / KCTC 7840 / NCYC 2677 / UAMH 7654</strain>
    </source>
</reference>
<evidence type="ECO:0000256" key="3">
    <source>
        <dbReference type="ARBA" id="ARBA00009347"/>
    </source>
</evidence>
<evidence type="ECO:0000256" key="4">
    <source>
        <dbReference type="ARBA" id="ARBA00022630"/>
    </source>
</evidence>
<accession>J4UIB2</accession>
<protein>
    <submittedName>
        <fullName evidence="13">Glutaryl-CoA dehydrogenase</fullName>
    </submittedName>
</protein>
<evidence type="ECO:0000259" key="12">
    <source>
        <dbReference type="Pfam" id="PF02771"/>
    </source>
</evidence>
<proteinExistence type="inferred from homology"/>
<dbReference type="GO" id="GO:0046949">
    <property type="term" value="P:fatty-acyl-CoA biosynthetic process"/>
    <property type="evidence" value="ECO:0007669"/>
    <property type="project" value="TreeGrafter"/>
</dbReference>
<dbReference type="Pfam" id="PF02771">
    <property type="entry name" value="Acyl-CoA_dh_N"/>
    <property type="match status" value="1"/>
</dbReference>
<dbReference type="SUPFAM" id="SSF47203">
    <property type="entry name" value="Acyl-CoA dehydrogenase C-terminal domain-like"/>
    <property type="match status" value="1"/>
</dbReference>
<evidence type="ECO:0000256" key="5">
    <source>
        <dbReference type="ARBA" id="ARBA00022827"/>
    </source>
</evidence>
<dbReference type="Pfam" id="PF02770">
    <property type="entry name" value="Acyl-CoA_dh_M"/>
    <property type="match status" value="1"/>
</dbReference>
<dbReference type="InterPro" id="IPR036250">
    <property type="entry name" value="AcylCo_DH-like_C"/>
</dbReference>
<dbReference type="Proteomes" id="UP000002748">
    <property type="component" value="Unassembled WGS sequence"/>
</dbReference>
<dbReference type="EMBL" id="ALBS01000057">
    <property type="protein sequence ID" value="EJT51400.1"/>
    <property type="molecule type" value="Genomic_DNA"/>
</dbReference>